<evidence type="ECO:0000313" key="1">
    <source>
        <dbReference type="Proteomes" id="UP000036681"/>
    </source>
</evidence>
<dbReference type="WBParaSite" id="ALUE_0000714201-mRNA-1">
    <property type="protein sequence ID" value="ALUE_0000714201-mRNA-1"/>
    <property type="gene ID" value="ALUE_0000714201"/>
</dbReference>
<protein>
    <submittedName>
        <fullName evidence="2">Uncharacterized protein</fullName>
    </submittedName>
</protein>
<accession>A0A0M3HVU5</accession>
<dbReference type="Proteomes" id="UP000036681">
    <property type="component" value="Unplaced"/>
</dbReference>
<evidence type="ECO:0000313" key="2">
    <source>
        <dbReference type="WBParaSite" id="ALUE_0000714201-mRNA-1"/>
    </source>
</evidence>
<proteinExistence type="predicted"/>
<sequence length="118" mass="13415">MRTHQTTVLFRALPITSSYMRSRSTSATRSSPGCCLKLQTEYSDQLTIRSYMRAIKVTAGQPNFLFILSTAIQAGNFIRSNSLEHTDHMERPNIVMQIACLEQLIITVPPLYSVRNYN</sequence>
<keyword evidence="1" id="KW-1185">Reference proteome</keyword>
<organism evidence="1 2">
    <name type="scientific">Ascaris lumbricoides</name>
    <name type="common">Giant roundworm</name>
    <dbReference type="NCBI Taxonomy" id="6252"/>
    <lineage>
        <taxon>Eukaryota</taxon>
        <taxon>Metazoa</taxon>
        <taxon>Ecdysozoa</taxon>
        <taxon>Nematoda</taxon>
        <taxon>Chromadorea</taxon>
        <taxon>Rhabditida</taxon>
        <taxon>Spirurina</taxon>
        <taxon>Ascaridomorpha</taxon>
        <taxon>Ascaridoidea</taxon>
        <taxon>Ascarididae</taxon>
        <taxon>Ascaris</taxon>
    </lineage>
</organism>
<name>A0A0M3HVU5_ASCLU</name>
<reference evidence="2" key="1">
    <citation type="submission" date="2017-02" db="UniProtKB">
        <authorList>
            <consortium name="WormBaseParasite"/>
        </authorList>
    </citation>
    <scope>IDENTIFICATION</scope>
</reference>
<dbReference type="AlphaFoldDB" id="A0A0M3HVU5"/>